<dbReference type="GO" id="GO:0030136">
    <property type="term" value="C:clathrin-coated vesicle"/>
    <property type="evidence" value="ECO:0007669"/>
    <property type="project" value="TreeGrafter"/>
</dbReference>
<feature type="compositionally biased region" description="Basic and acidic residues" evidence="1">
    <location>
        <begin position="229"/>
        <end position="242"/>
    </location>
</feature>
<organism evidence="2 3">
    <name type="scientific">Anguilla anguilla</name>
    <name type="common">European freshwater eel</name>
    <name type="synonym">Muraena anguilla</name>
    <dbReference type="NCBI Taxonomy" id="7936"/>
    <lineage>
        <taxon>Eukaryota</taxon>
        <taxon>Metazoa</taxon>
        <taxon>Chordata</taxon>
        <taxon>Craniata</taxon>
        <taxon>Vertebrata</taxon>
        <taxon>Euteleostomi</taxon>
        <taxon>Actinopterygii</taxon>
        <taxon>Neopterygii</taxon>
        <taxon>Teleostei</taxon>
        <taxon>Anguilliformes</taxon>
        <taxon>Anguillidae</taxon>
        <taxon>Anguilla</taxon>
    </lineage>
</organism>
<evidence type="ECO:0000313" key="3">
    <source>
        <dbReference type="Proteomes" id="UP001044222"/>
    </source>
</evidence>
<dbReference type="AlphaFoldDB" id="A0A9D3M5B3"/>
<feature type="compositionally biased region" description="Low complexity" evidence="1">
    <location>
        <begin position="266"/>
        <end position="278"/>
    </location>
</feature>
<feature type="compositionally biased region" description="Gly residues" evidence="1">
    <location>
        <begin position="177"/>
        <end position="187"/>
    </location>
</feature>
<feature type="compositionally biased region" description="Pro residues" evidence="1">
    <location>
        <begin position="151"/>
        <end position="163"/>
    </location>
</feature>
<protein>
    <recommendedName>
        <fullName evidence="4">HCLS1 associated protein X-1</fullName>
    </recommendedName>
</protein>
<gene>
    <name evidence="2" type="ORF">ANANG_G00181370</name>
</gene>
<feature type="region of interest" description="Disordered" evidence="1">
    <location>
        <begin position="17"/>
        <end position="43"/>
    </location>
</feature>
<dbReference type="PANTHER" id="PTHR14938:SF2">
    <property type="entry name" value="HCLS1-ASSOCIATED PROTEIN X-1"/>
    <property type="match status" value="1"/>
</dbReference>
<evidence type="ECO:0000313" key="2">
    <source>
        <dbReference type="EMBL" id="KAG5842780.1"/>
    </source>
</evidence>
<dbReference type="GO" id="GO:0016324">
    <property type="term" value="C:apical plasma membrane"/>
    <property type="evidence" value="ECO:0007669"/>
    <property type="project" value="TreeGrafter"/>
</dbReference>
<feature type="compositionally biased region" description="Acidic residues" evidence="1">
    <location>
        <begin position="34"/>
        <end position="43"/>
    </location>
</feature>
<dbReference type="GO" id="GO:0043066">
    <property type="term" value="P:negative regulation of apoptotic process"/>
    <property type="evidence" value="ECO:0007669"/>
    <property type="project" value="InterPro"/>
</dbReference>
<comment type="caution">
    <text evidence="2">The sequence shown here is derived from an EMBL/GenBank/DDBJ whole genome shotgun (WGS) entry which is preliminary data.</text>
</comment>
<reference evidence="2" key="1">
    <citation type="submission" date="2021-01" db="EMBL/GenBank/DDBJ databases">
        <title>A chromosome-scale assembly of European eel, Anguilla anguilla.</title>
        <authorList>
            <person name="Henkel C."/>
            <person name="Jong-Raadsen S.A."/>
            <person name="Dufour S."/>
            <person name="Weltzien F.-A."/>
            <person name="Palstra A.P."/>
            <person name="Pelster B."/>
            <person name="Spaink H.P."/>
            <person name="Van Den Thillart G.E."/>
            <person name="Jansen H."/>
            <person name="Zahm M."/>
            <person name="Klopp C."/>
            <person name="Cedric C."/>
            <person name="Louis A."/>
            <person name="Berthelot C."/>
            <person name="Parey E."/>
            <person name="Roest Crollius H."/>
            <person name="Montfort J."/>
            <person name="Robinson-Rechavi M."/>
            <person name="Bucao C."/>
            <person name="Bouchez O."/>
            <person name="Gislard M."/>
            <person name="Lluch J."/>
            <person name="Milhes M."/>
            <person name="Lampietro C."/>
            <person name="Lopez Roques C."/>
            <person name="Donnadieu C."/>
            <person name="Braasch I."/>
            <person name="Desvignes T."/>
            <person name="Postlethwait J."/>
            <person name="Bobe J."/>
            <person name="Guiguen Y."/>
            <person name="Dirks R."/>
        </authorList>
    </citation>
    <scope>NUCLEOTIDE SEQUENCE</scope>
    <source>
        <strain evidence="2">Tag_6206</strain>
        <tissue evidence="2">Liver</tissue>
    </source>
</reference>
<keyword evidence="3" id="KW-1185">Reference proteome</keyword>
<evidence type="ECO:0008006" key="4">
    <source>
        <dbReference type="Google" id="ProtNLM"/>
    </source>
</evidence>
<sequence length="331" mass="36290">MSVFDLFRGFFGVPGGQHRGDGRRDPFFDTMTHDDDDDDDEDGQDFFFGGYDQDHQDPFDEAMRFGFSFGPSGLRVQEPQFFGDVFKEMEELFGRLGQWEQQPNFGKFGVPSIEAPPAQDGPEGGGAGASGQSLRDFMLKSPDSPPRRPSEAPPSSSPFPHWSPFPKFGDIWRGGARRGGGGGGGGGWEEDRDLDSRVSSEGLDQILTPEPARPKTRSFFQSVTVTKVVKPDGTVEERRTVRDGQGNEETTVTRSGPVDNRGPQDLLGPSGPSLSSPSTDQRDEGSVFARSSSREELESPTVLRAPALLCRTRWRDGARSSSVWKLVSSEM</sequence>
<feature type="region of interest" description="Disordered" evidence="1">
    <location>
        <begin position="103"/>
        <end position="302"/>
    </location>
</feature>
<dbReference type="EMBL" id="JAFIRN010000009">
    <property type="protein sequence ID" value="KAG5842780.1"/>
    <property type="molecule type" value="Genomic_DNA"/>
</dbReference>
<proteinExistence type="predicted"/>
<evidence type="ECO:0000256" key="1">
    <source>
        <dbReference type="SAM" id="MobiDB-lite"/>
    </source>
</evidence>
<dbReference type="InterPro" id="IPR017248">
    <property type="entry name" value="HAX-1"/>
</dbReference>
<dbReference type="PANTHER" id="PTHR14938">
    <property type="entry name" value="HCLS1-ASSOCIATED PROTEIN X-1"/>
    <property type="match status" value="1"/>
</dbReference>
<dbReference type="Proteomes" id="UP001044222">
    <property type="component" value="Chromosome 9"/>
</dbReference>
<dbReference type="GO" id="GO:0016529">
    <property type="term" value="C:sarcoplasmic reticulum"/>
    <property type="evidence" value="ECO:0007669"/>
    <property type="project" value="TreeGrafter"/>
</dbReference>
<dbReference type="GO" id="GO:0030833">
    <property type="term" value="P:regulation of actin filament polymerization"/>
    <property type="evidence" value="ECO:0007669"/>
    <property type="project" value="TreeGrafter"/>
</dbReference>
<dbReference type="GO" id="GO:0015629">
    <property type="term" value="C:actin cytoskeleton"/>
    <property type="evidence" value="ECO:0007669"/>
    <property type="project" value="TreeGrafter"/>
</dbReference>
<dbReference type="PIRSF" id="PIRSF037634">
    <property type="entry name" value="HS1-associating_X-1"/>
    <property type="match status" value="1"/>
</dbReference>
<feature type="compositionally biased region" description="Basic and acidic residues" evidence="1">
    <location>
        <begin position="18"/>
        <end position="33"/>
    </location>
</feature>
<name>A0A9D3M5B3_ANGAN</name>
<dbReference type="GO" id="GO:0005739">
    <property type="term" value="C:mitochondrion"/>
    <property type="evidence" value="ECO:0007669"/>
    <property type="project" value="TreeGrafter"/>
</dbReference>
<accession>A0A9D3M5B3</accession>